<evidence type="ECO:0000256" key="1">
    <source>
        <dbReference type="ARBA" id="ARBA00010876"/>
    </source>
</evidence>
<keyword evidence="3" id="KW-0694">RNA-binding</keyword>
<dbReference type="RefSeq" id="WP_211423855.1">
    <property type="nucleotide sequence ID" value="NZ_CP072643.1"/>
</dbReference>
<protein>
    <recommendedName>
        <fullName evidence="4">Pseudouridine synthase</fullName>
        <ecNumber evidence="4">5.4.99.-</ecNumber>
    </recommendedName>
</protein>
<name>A0ABX8B7U3_9BACT</name>
<dbReference type="InterPro" id="IPR006145">
    <property type="entry name" value="PsdUridine_synth_RsuA/RluA"/>
</dbReference>
<sequence>MSELRLEAEVTVPPTAHWQRLDEFVRAQLGEWPLTAIRRAVAEGQIRVNARPRTAGWRLRAGDRVRWQLVAPPHVRLPAADFTLPVVYEDDVLLVVAKPPGMLSHPTPKERTGTLLNRLLTYPAFSTGTNRPMLLHRLDRDTSGLVLVAKNDRGTRALAPLFQAGDIAKTYLALVVGHPDAETGTIDAPIGRSPSLWPRWRVLPDGKPAQTSFTVLWCGPQWALVQFQPLTGRTHQIRIHAAHLGYPILGDTVYGRRANQTLTAETGRSASRQMLHAAEVKLWHPLEKRPMHFCAPPPDDFTPWLEAMPVPGRIS</sequence>
<dbReference type="InterPro" id="IPR050188">
    <property type="entry name" value="RluA_PseudoU_synthase"/>
</dbReference>
<dbReference type="Proteomes" id="UP000677668">
    <property type="component" value="Chromosome 2"/>
</dbReference>
<dbReference type="InterPro" id="IPR002942">
    <property type="entry name" value="S4_RNA-bd"/>
</dbReference>
<dbReference type="InterPro" id="IPR006224">
    <property type="entry name" value="PsdUridine_synth_RluA-like_CS"/>
</dbReference>
<dbReference type="PANTHER" id="PTHR21600">
    <property type="entry name" value="MITOCHONDRIAL RNA PSEUDOURIDINE SYNTHASE"/>
    <property type="match status" value="1"/>
</dbReference>
<dbReference type="Gene3D" id="3.10.290.10">
    <property type="entry name" value="RNA-binding S4 domain"/>
    <property type="match status" value="1"/>
</dbReference>
<comment type="function">
    <text evidence="4">Responsible for synthesis of pseudouridine from uracil.</text>
</comment>
<feature type="domain" description="RNA-binding S4" evidence="5">
    <location>
        <begin position="19"/>
        <end position="76"/>
    </location>
</feature>
<proteinExistence type="inferred from homology"/>
<dbReference type="SMART" id="SM00363">
    <property type="entry name" value="S4"/>
    <property type="match status" value="1"/>
</dbReference>
<evidence type="ECO:0000256" key="4">
    <source>
        <dbReference type="RuleBase" id="RU362028"/>
    </source>
</evidence>
<dbReference type="Pfam" id="PF01479">
    <property type="entry name" value="S4"/>
    <property type="match status" value="1"/>
</dbReference>
<dbReference type="EC" id="5.4.99.-" evidence="4"/>
<dbReference type="PROSITE" id="PS50889">
    <property type="entry name" value="S4"/>
    <property type="match status" value="1"/>
</dbReference>
<gene>
    <name evidence="6" type="ORF">J8C05_12480</name>
</gene>
<dbReference type="InterPro" id="IPR006225">
    <property type="entry name" value="PsdUridine_synth_RluC/D"/>
</dbReference>
<keyword evidence="7" id="KW-1185">Reference proteome</keyword>
<dbReference type="EMBL" id="CP072643">
    <property type="protein sequence ID" value="QUV95639.1"/>
    <property type="molecule type" value="Genomic_DNA"/>
</dbReference>
<dbReference type="CDD" id="cd02869">
    <property type="entry name" value="PseudoU_synth_RluA_like"/>
    <property type="match status" value="1"/>
</dbReference>
<keyword evidence="2 4" id="KW-0413">Isomerase</keyword>
<evidence type="ECO:0000256" key="2">
    <source>
        <dbReference type="ARBA" id="ARBA00023235"/>
    </source>
</evidence>
<dbReference type="NCBIfam" id="TIGR00005">
    <property type="entry name" value="rluA_subfam"/>
    <property type="match status" value="1"/>
</dbReference>
<reference evidence="6 7" key="1">
    <citation type="submission" date="2021-03" db="EMBL/GenBank/DDBJ databases">
        <title>Genomic and phenotypic characterization of Chloracidobacterium isolates provides evidence for multiple species.</title>
        <authorList>
            <person name="Saini M.K."/>
            <person name="Costas A.M.G."/>
            <person name="Tank M."/>
            <person name="Bryant D.A."/>
        </authorList>
    </citation>
    <scope>NUCLEOTIDE SEQUENCE [LARGE SCALE GENOMIC DNA]</scope>
    <source>
        <strain evidence="6 7">N</strain>
    </source>
</reference>
<dbReference type="Pfam" id="PF00849">
    <property type="entry name" value="PseudoU_synth_2"/>
    <property type="match status" value="1"/>
</dbReference>
<dbReference type="InterPro" id="IPR036986">
    <property type="entry name" value="S4_RNA-bd_sf"/>
</dbReference>
<dbReference type="PANTHER" id="PTHR21600:SF87">
    <property type="entry name" value="RNA PSEUDOURIDYLATE SYNTHASE DOMAIN-CONTAINING PROTEIN 1"/>
    <property type="match status" value="1"/>
</dbReference>
<dbReference type="Gene3D" id="3.30.2350.10">
    <property type="entry name" value="Pseudouridine synthase"/>
    <property type="match status" value="1"/>
</dbReference>
<evidence type="ECO:0000259" key="5">
    <source>
        <dbReference type="SMART" id="SM00363"/>
    </source>
</evidence>
<organism evidence="6 7">
    <name type="scientific">Chloracidobacterium sp. N</name>
    <dbReference type="NCBI Taxonomy" id="2821540"/>
    <lineage>
        <taxon>Bacteria</taxon>
        <taxon>Pseudomonadati</taxon>
        <taxon>Acidobacteriota</taxon>
        <taxon>Terriglobia</taxon>
        <taxon>Terriglobales</taxon>
        <taxon>Acidobacteriaceae</taxon>
        <taxon>Chloracidobacterium</taxon>
        <taxon>Chloracidobacterium aggregatum</taxon>
    </lineage>
</organism>
<evidence type="ECO:0000256" key="3">
    <source>
        <dbReference type="PROSITE-ProRule" id="PRU00182"/>
    </source>
</evidence>
<dbReference type="InterPro" id="IPR020103">
    <property type="entry name" value="PsdUridine_synth_cat_dom_sf"/>
</dbReference>
<comment type="similarity">
    <text evidence="1 4">Belongs to the pseudouridine synthase RluA family.</text>
</comment>
<evidence type="ECO:0000313" key="6">
    <source>
        <dbReference type="EMBL" id="QUV95639.1"/>
    </source>
</evidence>
<accession>A0ABX8B7U3</accession>
<comment type="catalytic activity">
    <reaction evidence="4">
        <text>a uridine in RNA = a pseudouridine in RNA</text>
        <dbReference type="Rhea" id="RHEA:48348"/>
        <dbReference type="Rhea" id="RHEA-COMP:12068"/>
        <dbReference type="Rhea" id="RHEA-COMP:12069"/>
        <dbReference type="ChEBI" id="CHEBI:65314"/>
        <dbReference type="ChEBI" id="CHEBI:65315"/>
    </reaction>
</comment>
<dbReference type="CDD" id="cd00165">
    <property type="entry name" value="S4"/>
    <property type="match status" value="1"/>
</dbReference>
<dbReference type="PROSITE" id="PS01129">
    <property type="entry name" value="PSI_RLU"/>
    <property type="match status" value="1"/>
</dbReference>
<dbReference type="SUPFAM" id="SSF55120">
    <property type="entry name" value="Pseudouridine synthase"/>
    <property type="match status" value="1"/>
</dbReference>
<evidence type="ECO:0000313" key="7">
    <source>
        <dbReference type="Proteomes" id="UP000677668"/>
    </source>
</evidence>